<feature type="chain" id="PRO_5046194627" evidence="6">
    <location>
        <begin position="20"/>
        <end position="316"/>
    </location>
</feature>
<dbReference type="PANTHER" id="PTHR43301:SF3">
    <property type="entry name" value="ARABINAN ENDO-1,5-ALPHA-L-ARABINOSIDASE A-RELATED"/>
    <property type="match status" value="1"/>
</dbReference>
<sequence length="316" mass="35177">MKHPSLVVAILAFAPAAFAEEPIVPEGSALVFTSFRGDGDDGLHLAASRDGYTWTPLRDDKPIFQPKVGGGLVRDPNIVAGPDGVYHMTWTTGWTHSSVGYAHSRDLIHWSEARQVDVMTAEPRARNVWAPELFFDDKQDRFLIFWASTIPGRFPATEATGDDGYNHRTYMTATKDFQTFTPTRLLYDPGFNSIDSTIVRDGDRYAMFIKDETRTPPAKNIRVAFAPAPAGPYGPPSSPITGNYWAEGPSAIKLGGRWYVYFDRYTEGRYGLVTSTDLVRWRDESDRVHFPKDFRHGSVLLVPASILAGLESAGRE</sequence>
<evidence type="ECO:0000313" key="7">
    <source>
        <dbReference type="EMBL" id="MDG3005180.1"/>
    </source>
</evidence>
<evidence type="ECO:0000256" key="5">
    <source>
        <dbReference type="RuleBase" id="RU361187"/>
    </source>
</evidence>
<dbReference type="Gene3D" id="2.115.10.20">
    <property type="entry name" value="Glycosyl hydrolase domain, family 43"/>
    <property type="match status" value="2"/>
</dbReference>
<dbReference type="Proteomes" id="UP001216907">
    <property type="component" value="Unassembled WGS sequence"/>
</dbReference>
<keyword evidence="8" id="KW-1185">Reference proteome</keyword>
<dbReference type="CDD" id="cd08983">
    <property type="entry name" value="GH43_Bt3655-like"/>
    <property type="match status" value="1"/>
</dbReference>
<comment type="caution">
    <text evidence="7">The sequence shown here is derived from an EMBL/GenBank/DDBJ whole genome shotgun (WGS) entry which is preliminary data.</text>
</comment>
<organism evidence="7 8">
    <name type="scientific">Paludisphaera mucosa</name>
    <dbReference type="NCBI Taxonomy" id="3030827"/>
    <lineage>
        <taxon>Bacteria</taxon>
        <taxon>Pseudomonadati</taxon>
        <taxon>Planctomycetota</taxon>
        <taxon>Planctomycetia</taxon>
        <taxon>Isosphaerales</taxon>
        <taxon>Isosphaeraceae</taxon>
        <taxon>Paludisphaera</taxon>
    </lineage>
</organism>
<keyword evidence="4 5" id="KW-0326">Glycosidase</keyword>
<evidence type="ECO:0000256" key="2">
    <source>
        <dbReference type="ARBA" id="ARBA00009865"/>
    </source>
</evidence>
<feature type="signal peptide" evidence="6">
    <location>
        <begin position="1"/>
        <end position="19"/>
    </location>
</feature>
<accession>A0ABT6FCB7</accession>
<comment type="similarity">
    <text evidence="2 5">Belongs to the glycosyl hydrolase 43 family.</text>
</comment>
<comment type="pathway">
    <text evidence="1">Glycan metabolism; L-arabinan degradation.</text>
</comment>
<protein>
    <submittedName>
        <fullName evidence="7">Glycoside hydrolase family 43 protein</fullName>
    </submittedName>
</protein>
<dbReference type="RefSeq" id="WP_277861526.1">
    <property type="nucleotide sequence ID" value="NZ_JARRAG010000002.1"/>
</dbReference>
<evidence type="ECO:0000256" key="3">
    <source>
        <dbReference type="ARBA" id="ARBA00022801"/>
    </source>
</evidence>
<gene>
    <name evidence="7" type="ORF">PZE19_15435</name>
</gene>
<proteinExistence type="inferred from homology"/>
<dbReference type="PANTHER" id="PTHR43301">
    <property type="entry name" value="ARABINAN ENDO-1,5-ALPHA-L-ARABINOSIDASE"/>
    <property type="match status" value="1"/>
</dbReference>
<keyword evidence="3 5" id="KW-0378">Hydrolase</keyword>
<evidence type="ECO:0000256" key="6">
    <source>
        <dbReference type="SAM" id="SignalP"/>
    </source>
</evidence>
<dbReference type="InterPro" id="IPR006710">
    <property type="entry name" value="Glyco_hydro_43"/>
</dbReference>
<evidence type="ECO:0000313" key="8">
    <source>
        <dbReference type="Proteomes" id="UP001216907"/>
    </source>
</evidence>
<keyword evidence="6" id="KW-0732">Signal</keyword>
<dbReference type="SUPFAM" id="SSF75005">
    <property type="entry name" value="Arabinanase/levansucrase/invertase"/>
    <property type="match status" value="1"/>
</dbReference>
<dbReference type="InterPro" id="IPR050727">
    <property type="entry name" value="GH43_arabinanases"/>
</dbReference>
<dbReference type="Pfam" id="PF04616">
    <property type="entry name" value="Glyco_hydro_43"/>
    <property type="match status" value="1"/>
</dbReference>
<evidence type="ECO:0000256" key="1">
    <source>
        <dbReference type="ARBA" id="ARBA00004834"/>
    </source>
</evidence>
<dbReference type="EMBL" id="JARRAG010000002">
    <property type="protein sequence ID" value="MDG3005180.1"/>
    <property type="molecule type" value="Genomic_DNA"/>
</dbReference>
<dbReference type="GO" id="GO:0016787">
    <property type="term" value="F:hydrolase activity"/>
    <property type="evidence" value="ECO:0007669"/>
    <property type="project" value="UniProtKB-KW"/>
</dbReference>
<reference evidence="7 8" key="1">
    <citation type="submission" date="2023-03" db="EMBL/GenBank/DDBJ databases">
        <title>Paludisphaera mucosa sp. nov. a novel planctomycete from northern fen.</title>
        <authorList>
            <person name="Ivanova A."/>
        </authorList>
    </citation>
    <scope>NUCLEOTIDE SEQUENCE [LARGE SCALE GENOMIC DNA]</scope>
    <source>
        <strain evidence="7 8">Pla2</strain>
    </source>
</reference>
<name>A0ABT6FCB7_9BACT</name>
<dbReference type="InterPro" id="IPR023296">
    <property type="entry name" value="Glyco_hydro_beta-prop_sf"/>
</dbReference>
<evidence type="ECO:0000256" key="4">
    <source>
        <dbReference type="ARBA" id="ARBA00023295"/>
    </source>
</evidence>